<keyword evidence="4" id="KW-1185">Reference proteome</keyword>
<dbReference type="AlphaFoldDB" id="A0A062U9J7"/>
<dbReference type="eggNOG" id="COG4259">
    <property type="taxonomic scope" value="Bacteria"/>
</dbReference>
<evidence type="ECO:0008006" key="5">
    <source>
        <dbReference type="Google" id="ProtNLM"/>
    </source>
</evidence>
<protein>
    <recommendedName>
        <fullName evidence="5">DUF4810 domain-containing protein</fullName>
    </recommendedName>
</protein>
<feature type="chain" id="PRO_5001614478" description="DUF4810 domain-containing protein" evidence="2">
    <location>
        <begin position="18"/>
        <end position="147"/>
    </location>
</feature>
<dbReference type="InterPro" id="IPR014508">
    <property type="entry name" value="UCP020555_TPR-like"/>
</dbReference>
<evidence type="ECO:0000313" key="4">
    <source>
        <dbReference type="Proteomes" id="UP000027037"/>
    </source>
</evidence>
<dbReference type="STRING" id="1280946.HY29_01810"/>
<gene>
    <name evidence="3" type="ORF">HY29_01810</name>
</gene>
<evidence type="ECO:0000256" key="2">
    <source>
        <dbReference type="SAM" id="SignalP"/>
    </source>
</evidence>
<comment type="caution">
    <text evidence="3">The sequence shown here is derived from an EMBL/GenBank/DDBJ whole genome shotgun (WGS) entry which is preliminary data.</text>
</comment>
<evidence type="ECO:0000313" key="3">
    <source>
        <dbReference type="EMBL" id="KCZ54967.1"/>
    </source>
</evidence>
<keyword evidence="2" id="KW-0732">Signal</keyword>
<feature type="region of interest" description="Disordered" evidence="1">
    <location>
        <begin position="114"/>
        <end position="147"/>
    </location>
</feature>
<dbReference type="EMBL" id="AWFF01000032">
    <property type="protein sequence ID" value="KCZ54967.1"/>
    <property type="molecule type" value="Genomic_DNA"/>
</dbReference>
<feature type="signal peptide" evidence="2">
    <location>
        <begin position="1"/>
        <end position="17"/>
    </location>
</feature>
<sequence length="147" mass="16087">MIKKNILLLCATSAVLAGCVAAPRFEYGSYEPALYAYYKKPEMADKFEAALQKAIEKGEETDRLAPGMYAELGYLKLSQGDQAGAVDLFRKEAQAFPESEVFMSGVVTRLTRQESEGVIEEEETESNDVKVSENAIDGMRSAEGADV</sequence>
<feature type="compositionally biased region" description="Acidic residues" evidence="1">
    <location>
        <begin position="117"/>
        <end position="126"/>
    </location>
</feature>
<dbReference type="Pfam" id="PF16068">
    <property type="entry name" value="DUF4810"/>
    <property type="match status" value="1"/>
</dbReference>
<reference evidence="3 4" key="1">
    <citation type="journal article" date="2014" name="Antonie Van Leeuwenhoek">
        <title>Hyphomonas beringensis sp. nov. and Hyphomonas chukchiensis sp. nov., isolated from surface seawater of the Bering Sea and Chukchi Sea.</title>
        <authorList>
            <person name="Li C."/>
            <person name="Lai Q."/>
            <person name="Li G."/>
            <person name="Dong C."/>
            <person name="Wang J."/>
            <person name="Liao Y."/>
            <person name="Shao Z."/>
        </authorList>
    </citation>
    <scope>NUCLEOTIDE SEQUENCE [LARGE SCALE GENOMIC DNA]</scope>
    <source>
        <strain evidence="3 4">25B14_1</strain>
    </source>
</reference>
<evidence type="ECO:0000256" key="1">
    <source>
        <dbReference type="SAM" id="MobiDB-lite"/>
    </source>
</evidence>
<dbReference type="RefSeq" id="WP_051601233.1">
    <property type="nucleotide sequence ID" value="NZ_AWFF01000032.1"/>
</dbReference>
<dbReference type="PROSITE" id="PS51257">
    <property type="entry name" value="PROKAR_LIPOPROTEIN"/>
    <property type="match status" value="1"/>
</dbReference>
<dbReference type="OrthoDB" id="9800218at2"/>
<organism evidence="3 4">
    <name type="scientific">Hyphomonas beringensis</name>
    <dbReference type="NCBI Taxonomy" id="1280946"/>
    <lineage>
        <taxon>Bacteria</taxon>
        <taxon>Pseudomonadati</taxon>
        <taxon>Pseudomonadota</taxon>
        <taxon>Alphaproteobacteria</taxon>
        <taxon>Hyphomonadales</taxon>
        <taxon>Hyphomonadaceae</taxon>
        <taxon>Hyphomonas</taxon>
    </lineage>
</organism>
<dbReference type="Proteomes" id="UP000027037">
    <property type="component" value="Unassembled WGS sequence"/>
</dbReference>
<name>A0A062U9J7_9PROT</name>
<accession>A0A062U9J7</accession>
<proteinExistence type="predicted"/>